<name>A3K0M3_SAGS3</name>
<dbReference type="EMBL" id="AAYA01000003">
    <property type="protein sequence ID" value="EBA09338.1"/>
    <property type="molecule type" value="Genomic_DNA"/>
</dbReference>
<proteinExistence type="predicted"/>
<dbReference type="AlphaFoldDB" id="A3K0M3"/>
<keyword evidence="2" id="KW-1185">Reference proteome</keyword>
<protein>
    <submittedName>
        <fullName evidence="1">Integrins alpha chain</fullName>
    </submittedName>
</protein>
<evidence type="ECO:0000313" key="2">
    <source>
        <dbReference type="Proteomes" id="UP000005713"/>
    </source>
</evidence>
<reference evidence="1 2" key="1">
    <citation type="submission" date="2006-06" db="EMBL/GenBank/DDBJ databases">
        <authorList>
            <person name="Moran M.A."/>
            <person name="Ferriera S."/>
            <person name="Johnson J."/>
            <person name="Kravitz S."/>
            <person name="Beeson K."/>
            <person name="Sutton G."/>
            <person name="Rogers Y.-H."/>
            <person name="Friedman R."/>
            <person name="Frazier M."/>
            <person name="Venter J.C."/>
        </authorList>
    </citation>
    <scope>NUCLEOTIDE SEQUENCE [LARGE SCALE GENOMIC DNA]</scope>
    <source>
        <strain evidence="1 2">E-37</strain>
    </source>
</reference>
<dbReference type="GO" id="GO:0007229">
    <property type="term" value="P:integrin-mediated signaling pathway"/>
    <property type="evidence" value="ECO:0007669"/>
    <property type="project" value="UniProtKB-KW"/>
</dbReference>
<organism evidence="1 2">
    <name type="scientific">Sagittula stellata (strain ATCC 700073 / DSM 11524 / E-37)</name>
    <dbReference type="NCBI Taxonomy" id="388399"/>
    <lineage>
        <taxon>Bacteria</taxon>
        <taxon>Pseudomonadati</taxon>
        <taxon>Pseudomonadota</taxon>
        <taxon>Alphaproteobacteria</taxon>
        <taxon>Rhodobacterales</taxon>
        <taxon>Roseobacteraceae</taxon>
        <taxon>Sagittula</taxon>
    </lineage>
</organism>
<dbReference type="SUPFAM" id="SSF69318">
    <property type="entry name" value="Integrin alpha N-terminal domain"/>
    <property type="match status" value="1"/>
</dbReference>
<keyword evidence="1" id="KW-0401">Integrin</keyword>
<dbReference type="InterPro" id="IPR028994">
    <property type="entry name" value="Integrin_alpha_N"/>
</dbReference>
<evidence type="ECO:0000313" key="1">
    <source>
        <dbReference type="EMBL" id="EBA09338.1"/>
    </source>
</evidence>
<accession>A3K0M3</accession>
<dbReference type="Proteomes" id="UP000005713">
    <property type="component" value="Unassembled WGS sequence"/>
</dbReference>
<dbReference type="eggNOG" id="ENOG502ZC7S">
    <property type="taxonomic scope" value="Bacteria"/>
</dbReference>
<gene>
    <name evidence="1" type="ORF">SSE37_23889</name>
</gene>
<comment type="caution">
    <text evidence="1">The sequence shown here is derived from an EMBL/GenBank/DDBJ whole genome shotgun (WGS) entry which is preliminary data.</text>
</comment>
<dbReference type="OrthoDB" id="58662at2"/>
<sequence>MLALVVGAPVAADAPVAILDARLEEPVTRYDHGVLGDAVEWGTLRLWVDSCPGCARTDVQETVIRLPESRVFEDVEARLIGLDPRAPGAVMVVESDLSRGARLSLYTGAGLLAATPFIGQPHRWLAPVAAADLDGDGTLEVAYVDRPHLAKVLRVWRLEGDTLTEIGALENLTNHRIGWDHIAGGLRDCGGGPEMVLASGDWSRLVAVRLEAGYLSARDLGRYGSAALEGALACR</sequence>